<sequence length="548" mass="58915">MAAAQLGGVPVLILKEGTQRTQGRDAQRVNMMAARAVAEAVRTTLGPKGMDKMLVDTLGDVTVTNDGATILGEIEVQHPAAKMMVEVSKTQDEEVGDGTTTSVVLTGELLKRAEELIEKNIHPTLIVQGYKKATEKAVETLSKIAIPIDINDEKMLKKIAYTAMNSKASVGIQDYFAEMAVKAVKQIAEKRGDKYVADIDYIQVVKKQGGSVTDSTLVYGVIVDKEIVHPAMPKKVEDAKIALIDAPLEIEKTEFDAEIRITDPTQMKAFIEEEGRMLKEMVNKIKATGANVVFCQKGIDDIAQHYLAKEGIVALRRVKKSDMEKLARATGARIVTNLDDLTPADLGSAKIVEEKKYGEDKLTFVEGCKNPKAVSILIRGGLQRVVDEAERTLHDALCAVADVVEDGRIVAGGGAPELEAAKALREYAASVGGREQLAIEAFADSLEAIPRTLAENGGLDPIDILVELRSLHERGEIWAGVNVLEGKTANMLEVGVVEPLAVKLQAIKSATEASSMILRIDDVIAAAKTTGAPKMPEKPGESGAGEFD</sequence>
<dbReference type="InterPro" id="IPR027410">
    <property type="entry name" value="TCP-1-like_intermed_sf"/>
</dbReference>
<dbReference type="InterPro" id="IPR002194">
    <property type="entry name" value="Chaperonin_TCP-1_CS"/>
</dbReference>
<comment type="caution">
    <text evidence="6">The sequence shown here is derived from an EMBL/GenBank/DDBJ whole genome shotgun (WGS) entry which is preliminary data.</text>
</comment>
<dbReference type="GO" id="GO:0005524">
    <property type="term" value="F:ATP binding"/>
    <property type="evidence" value="ECO:0007669"/>
    <property type="project" value="UniProtKB-KW"/>
</dbReference>
<dbReference type="PROSITE" id="PS00750">
    <property type="entry name" value="TCP1_1"/>
    <property type="match status" value="1"/>
</dbReference>
<dbReference type="InterPro" id="IPR053374">
    <property type="entry name" value="TCP-1_chaperonin"/>
</dbReference>
<reference evidence="6 7" key="1">
    <citation type="journal article" date="2019" name="Nat. Microbiol.">
        <title>Expanding anaerobic alkane metabolism in the domain of Archaea.</title>
        <authorList>
            <person name="Wang Y."/>
            <person name="Wegener G."/>
            <person name="Hou J."/>
            <person name="Wang F."/>
            <person name="Xiao X."/>
        </authorList>
    </citation>
    <scope>NUCLEOTIDE SEQUENCE [LARGE SCALE GENOMIC DNA]</scope>
    <source>
        <strain evidence="6">WYZ-LMO10</strain>
    </source>
</reference>
<dbReference type="NCBIfam" id="NF041082">
    <property type="entry name" value="thermosome_alpha"/>
    <property type="match status" value="1"/>
</dbReference>
<gene>
    <name evidence="6" type="ORF">DSO08_01745</name>
</gene>
<organism evidence="6 7">
    <name type="scientific">Thermoproteota archaeon</name>
    <dbReference type="NCBI Taxonomy" id="2056631"/>
    <lineage>
        <taxon>Archaea</taxon>
        <taxon>Thermoproteota</taxon>
    </lineage>
</organism>
<dbReference type="PROSITE" id="PS00751">
    <property type="entry name" value="TCP1_2"/>
    <property type="match status" value="1"/>
</dbReference>
<evidence type="ECO:0000256" key="3">
    <source>
        <dbReference type="ARBA" id="ARBA00022840"/>
    </source>
</evidence>
<dbReference type="GO" id="GO:0032991">
    <property type="term" value="C:protein-containing complex"/>
    <property type="evidence" value="ECO:0007669"/>
    <property type="project" value="UniProtKB-ARBA"/>
</dbReference>
<dbReference type="InterPro" id="IPR027413">
    <property type="entry name" value="GROEL-like_equatorial_sf"/>
</dbReference>
<evidence type="ECO:0000256" key="2">
    <source>
        <dbReference type="ARBA" id="ARBA00022741"/>
    </source>
</evidence>
<dbReference type="GO" id="GO:0051082">
    <property type="term" value="F:unfolded protein binding"/>
    <property type="evidence" value="ECO:0007669"/>
    <property type="project" value="InterPro"/>
</dbReference>
<dbReference type="PRINTS" id="PR00304">
    <property type="entry name" value="TCOMPLEXTCP1"/>
</dbReference>
<dbReference type="PANTHER" id="PTHR11353">
    <property type="entry name" value="CHAPERONIN"/>
    <property type="match status" value="1"/>
</dbReference>
<dbReference type="EMBL" id="QNVH01000009">
    <property type="protein sequence ID" value="TDA39615.1"/>
    <property type="molecule type" value="Genomic_DNA"/>
</dbReference>
<evidence type="ECO:0000256" key="1">
    <source>
        <dbReference type="ARBA" id="ARBA00008020"/>
    </source>
</evidence>
<dbReference type="InterPro" id="IPR027409">
    <property type="entry name" value="GroEL-like_apical_dom_sf"/>
</dbReference>
<evidence type="ECO:0000313" key="6">
    <source>
        <dbReference type="EMBL" id="TDA39615.1"/>
    </source>
</evidence>
<dbReference type="Pfam" id="PF00118">
    <property type="entry name" value="Cpn60_TCP1"/>
    <property type="match status" value="1"/>
</dbReference>
<dbReference type="AlphaFoldDB" id="A0A523BFC7"/>
<keyword evidence="2 5" id="KW-0547">Nucleotide-binding</keyword>
<dbReference type="PROSITE" id="PS00995">
    <property type="entry name" value="TCP1_3"/>
    <property type="match status" value="1"/>
</dbReference>
<dbReference type="Gene3D" id="3.30.260.10">
    <property type="entry name" value="TCP-1-like chaperonin intermediate domain"/>
    <property type="match status" value="1"/>
</dbReference>
<dbReference type="NCBIfam" id="NF041083">
    <property type="entry name" value="thermosome_beta"/>
    <property type="match status" value="1"/>
</dbReference>
<dbReference type="SUPFAM" id="SSF48592">
    <property type="entry name" value="GroEL equatorial domain-like"/>
    <property type="match status" value="1"/>
</dbReference>
<dbReference type="InterPro" id="IPR054827">
    <property type="entry name" value="thermosome_alpha"/>
</dbReference>
<dbReference type="GO" id="GO:0016887">
    <property type="term" value="F:ATP hydrolysis activity"/>
    <property type="evidence" value="ECO:0007669"/>
    <property type="project" value="InterPro"/>
</dbReference>
<evidence type="ECO:0000256" key="4">
    <source>
        <dbReference type="ARBA" id="ARBA00023186"/>
    </source>
</evidence>
<dbReference type="GO" id="GO:0140662">
    <property type="term" value="F:ATP-dependent protein folding chaperone"/>
    <property type="evidence" value="ECO:0007669"/>
    <property type="project" value="InterPro"/>
</dbReference>
<dbReference type="SUPFAM" id="SSF52029">
    <property type="entry name" value="GroEL apical domain-like"/>
    <property type="match status" value="1"/>
</dbReference>
<dbReference type="SUPFAM" id="SSF54849">
    <property type="entry name" value="GroEL-intermediate domain like"/>
    <property type="match status" value="1"/>
</dbReference>
<name>A0A523BFC7_9CREN</name>
<dbReference type="Gene3D" id="1.10.560.10">
    <property type="entry name" value="GroEL-like equatorial domain"/>
    <property type="match status" value="1"/>
</dbReference>
<accession>A0A523BFC7</accession>
<dbReference type="InterPro" id="IPR002423">
    <property type="entry name" value="Cpn60/GroEL/TCP-1"/>
</dbReference>
<proteinExistence type="inferred from homology"/>
<dbReference type="NCBIfam" id="TIGR02339">
    <property type="entry name" value="thermosome_arch"/>
    <property type="match status" value="1"/>
</dbReference>
<dbReference type="Proteomes" id="UP000315399">
    <property type="component" value="Unassembled WGS sequence"/>
</dbReference>
<dbReference type="CDD" id="cd03343">
    <property type="entry name" value="cpn60"/>
    <property type="match status" value="1"/>
</dbReference>
<evidence type="ECO:0000256" key="5">
    <source>
        <dbReference type="RuleBase" id="RU004187"/>
    </source>
</evidence>
<dbReference type="InterPro" id="IPR017998">
    <property type="entry name" value="Chaperone_TCP-1"/>
</dbReference>
<dbReference type="InterPro" id="IPR012714">
    <property type="entry name" value="Thermosome_arc"/>
</dbReference>
<comment type="similarity">
    <text evidence="1 5">Belongs to the TCP-1 chaperonin family.</text>
</comment>
<dbReference type="FunFam" id="1.10.560.10:FF:000017">
    <property type="entry name" value="T-complex protein 1 subunit eta"/>
    <property type="match status" value="1"/>
</dbReference>
<keyword evidence="4 5" id="KW-0143">Chaperone</keyword>
<keyword evidence="3 5" id="KW-0067">ATP-binding</keyword>
<evidence type="ECO:0000313" key="7">
    <source>
        <dbReference type="Proteomes" id="UP000315399"/>
    </source>
</evidence>
<protein>
    <submittedName>
        <fullName evidence="6">Thermosome subunit</fullName>
    </submittedName>
</protein>
<dbReference type="Gene3D" id="3.50.7.10">
    <property type="entry name" value="GroEL"/>
    <property type="match status" value="1"/>
</dbReference>
<dbReference type="GO" id="GO:0005737">
    <property type="term" value="C:cytoplasm"/>
    <property type="evidence" value="ECO:0007669"/>
    <property type="project" value="UniProtKB-ARBA"/>
</dbReference>